<name>A0A7X9XZJ5_9ACTN</name>
<evidence type="ECO:0000313" key="2">
    <source>
        <dbReference type="EMBL" id="NMF25078.1"/>
    </source>
</evidence>
<evidence type="ECO:0000256" key="1">
    <source>
        <dbReference type="SAM" id="MobiDB-lite"/>
    </source>
</evidence>
<proteinExistence type="predicted"/>
<comment type="caution">
    <text evidence="2">The sequence shown here is derived from an EMBL/GenBank/DDBJ whole genome shotgun (WGS) entry which is preliminary data.</text>
</comment>
<organism evidence="2 3">
    <name type="scientific">Parafannyhessea umbonata</name>
    <dbReference type="NCBI Taxonomy" id="604330"/>
    <lineage>
        <taxon>Bacteria</taxon>
        <taxon>Bacillati</taxon>
        <taxon>Actinomycetota</taxon>
        <taxon>Coriobacteriia</taxon>
        <taxon>Coriobacteriales</taxon>
        <taxon>Atopobiaceae</taxon>
        <taxon>Parafannyhessea</taxon>
    </lineage>
</organism>
<accession>A0A7X9XZJ5</accession>
<evidence type="ECO:0000313" key="3">
    <source>
        <dbReference type="Proteomes" id="UP000565613"/>
    </source>
</evidence>
<feature type="region of interest" description="Disordered" evidence="1">
    <location>
        <begin position="191"/>
        <end position="213"/>
    </location>
</feature>
<protein>
    <submittedName>
        <fullName evidence="2">Uncharacterized protein</fullName>
    </submittedName>
</protein>
<feature type="compositionally biased region" description="Gly residues" evidence="1">
    <location>
        <begin position="203"/>
        <end position="213"/>
    </location>
</feature>
<dbReference type="EMBL" id="JABAGR010000001">
    <property type="protein sequence ID" value="NMF25078.1"/>
    <property type="molecule type" value="Genomic_DNA"/>
</dbReference>
<dbReference type="Proteomes" id="UP000565613">
    <property type="component" value="Unassembled WGS sequence"/>
</dbReference>
<dbReference type="AlphaFoldDB" id="A0A7X9XZJ5"/>
<gene>
    <name evidence="2" type="ORF">HF885_01285</name>
</gene>
<reference evidence="2 3" key="1">
    <citation type="submission" date="2020-04" db="EMBL/GenBank/DDBJ databases">
        <authorList>
            <person name="Hitch T.C.A."/>
            <person name="Wylensek D."/>
            <person name="Clavel T."/>
        </authorList>
    </citation>
    <scope>NUCLEOTIDE SEQUENCE [LARGE SCALE GENOMIC DNA]</scope>
    <source>
        <strain evidence="2 3">105184</strain>
    </source>
</reference>
<dbReference type="RefSeq" id="WP_170103165.1">
    <property type="nucleotide sequence ID" value="NZ_JABAGR010000001.1"/>
</dbReference>
<sequence>MSFDQSNVNNLIGTVEGFAKDHDEFMKKVREVNALRDMTEEYKRARVEAMADEFREAHAGTLQAITDAEKAYQADVDAYSNGVDLDSDYMATLSRTVGTFGAKMPTEVVQSLVSKATRPWEARLAAAAFENAGIKSGPGLANARAQALTPPQAGSFAARAYIAIKNPVRDGFYSDFYAWRNNVQNTADIMQWGPGGNPNADVGQGGDSGADAE</sequence>